<name>A0A367YQY2_9ASCO</name>
<evidence type="ECO:0000313" key="5">
    <source>
        <dbReference type="Proteomes" id="UP000253472"/>
    </source>
</evidence>
<reference evidence="4 5" key="1">
    <citation type="submission" date="2018-06" db="EMBL/GenBank/DDBJ databases">
        <title>Whole genome sequencing of Candida tropicalis (genome annotated by CSBL at Korea University).</title>
        <authorList>
            <person name="Ahn J."/>
        </authorList>
    </citation>
    <scope>NUCLEOTIDE SEQUENCE [LARGE SCALE GENOMIC DNA]</scope>
    <source>
        <strain evidence="4 5">ATCC 20962</strain>
    </source>
</reference>
<dbReference type="STRING" id="5486.A0A367YQY2"/>
<dbReference type="Proteomes" id="UP000253472">
    <property type="component" value="Unassembled WGS sequence"/>
</dbReference>
<evidence type="ECO:0000313" key="4">
    <source>
        <dbReference type="EMBL" id="RCK67421.1"/>
    </source>
</evidence>
<sequence>MNFLRGVSLLNIPRVGITQPVRHFSVTSPILVRRTYDRFYKITKQLTRVDKTDYQPGQERPKYLSVPKDMPKYPKYDYETRFFKRQNRGLFGGAQRKRSKTCSEYFNKNLSARRPNVLKTSLWSETLNRRVRVKITANVIKTIHKEGGLDQYLLKSTPGRIKTMGLKAWQMRYDLLKVQERKERGTVRVTGVGKDGKPVKKGTREVKYIHPGGLKFYASRAKMLKKLEYVIQRDSYFPIKPYTFDRRYGWWSYEQIVEKLQEHNWDFSDVAER</sequence>
<protein>
    <submittedName>
        <fullName evidence="4">54S ribosomal protein L24, mitochondrial</fullName>
    </submittedName>
</protein>
<evidence type="ECO:0000256" key="2">
    <source>
        <dbReference type="ARBA" id="ARBA00022980"/>
    </source>
</evidence>
<dbReference type="SUPFAM" id="SSF143800">
    <property type="entry name" value="L28p-like"/>
    <property type="match status" value="1"/>
</dbReference>
<gene>
    <name evidence="4" type="primary">MRPL24_0</name>
    <name evidence="4" type="ORF">Cantr_02930</name>
</gene>
<proteinExistence type="inferred from homology"/>
<organism evidence="4 5">
    <name type="scientific">Candida viswanathii</name>
    <dbReference type="NCBI Taxonomy" id="5486"/>
    <lineage>
        <taxon>Eukaryota</taxon>
        <taxon>Fungi</taxon>
        <taxon>Dikarya</taxon>
        <taxon>Ascomycota</taxon>
        <taxon>Saccharomycotina</taxon>
        <taxon>Pichiomycetes</taxon>
        <taxon>Debaryomycetaceae</taxon>
        <taxon>Candida/Lodderomyces clade</taxon>
        <taxon>Candida</taxon>
    </lineage>
</organism>
<dbReference type="Pfam" id="PF00830">
    <property type="entry name" value="Ribosomal_L28"/>
    <property type="match status" value="1"/>
</dbReference>
<evidence type="ECO:0000256" key="3">
    <source>
        <dbReference type="ARBA" id="ARBA00023274"/>
    </source>
</evidence>
<dbReference type="InterPro" id="IPR034704">
    <property type="entry name" value="Ribosomal_bL28/bL31-like_sf"/>
</dbReference>
<comment type="caution">
    <text evidence="4">The sequence shown here is derived from an EMBL/GenBank/DDBJ whole genome shotgun (WGS) entry which is preliminary data.</text>
</comment>
<accession>A0A367YQY2</accession>
<dbReference type="EMBL" id="QLNQ01000001">
    <property type="protein sequence ID" value="RCK67421.1"/>
    <property type="molecule type" value="Genomic_DNA"/>
</dbReference>
<dbReference type="GO" id="GO:0005762">
    <property type="term" value="C:mitochondrial large ribosomal subunit"/>
    <property type="evidence" value="ECO:0007669"/>
    <property type="project" value="TreeGrafter"/>
</dbReference>
<dbReference type="GO" id="GO:0003735">
    <property type="term" value="F:structural constituent of ribosome"/>
    <property type="evidence" value="ECO:0007669"/>
    <property type="project" value="InterPro"/>
</dbReference>
<dbReference type="Gene3D" id="2.30.170.40">
    <property type="entry name" value="Ribosomal protein L28/L24"/>
    <property type="match status" value="1"/>
</dbReference>
<keyword evidence="5" id="KW-1185">Reference proteome</keyword>
<dbReference type="InterPro" id="IPR037147">
    <property type="entry name" value="Ribosomal_bL28_sf"/>
</dbReference>
<keyword evidence="2 4" id="KW-0689">Ribosomal protein</keyword>
<dbReference type="OrthoDB" id="361870at2759"/>
<dbReference type="InterPro" id="IPR026569">
    <property type="entry name" value="Ribosomal_bL28"/>
</dbReference>
<dbReference type="AlphaFoldDB" id="A0A367YQY2"/>
<comment type="similarity">
    <text evidence="1">Belongs to the bacterial ribosomal protein bL28 family.</text>
</comment>
<evidence type="ECO:0000256" key="1">
    <source>
        <dbReference type="ARBA" id="ARBA00008760"/>
    </source>
</evidence>
<dbReference type="PANTHER" id="PTHR13528">
    <property type="entry name" value="39S RIBOSOMAL PROTEIN L28, MITOCHONDRIAL"/>
    <property type="match status" value="1"/>
</dbReference>
<keyword evidence="3" id="KW-0687">Ribonucleoprotein</keyword>
<dbReference type="PANTHER" id="PTHR13528:SF2">
    <property type="entry name" value="LARGE RIBOSOMAL SUBUNIT PROTEIN BL28M"/>
    <property type="match status" value="1"/>
</dbReference>